<dbReference type="InterPro" id="IPR012674">
    <property type="entry name" value="Calycin"/>
</dbReference>
<keyword evidence="2" id="KW-1185">Reference proteome</keyword>
<evidence type="ECO:0000313" key="2">
    <source>
        <dbReference type="Proteomes" id="UP001497623"/>
    </source>
</evidence>
<dbReference type="AlphaFoldDB" id="A0AAV2S2V7"/>
<organism evidence="1 2">
    <name type="scientific">Meganyctiphanes norvegica</name>
    <name type="common">Northern krill</name>
    <name type="synonym">Thysanopoda norvegica</name>
    <dbReference type="NCBI Taxonomy" id="48144"/>
    <lineage>
        <taxon>Eukaryota</taxon>
        <taxon>Metazoa</taxon>
        <taxon>Ecdysozoa</taxon>
        <taxon>Arthropoda</taxon>
        <taxon>Crustacea</taxon>
        <taxon>Multicrustacea</taxon>
        <taxon>Malacostraca</taxon>
        <taxon>Eumalacostraca</taxon>
        <taxon>Eucarida</taxon>
        <taxon>Euphausiacea</taxon>
        <taxon>Euphausiidae</taxon>
        <taxon>Meganyctiphanes</taxon>
    </lineage>
</organism>
<accession>A0AAV2S2V7</accession>
<gene>
    <name evidence="1" type="ORF">MNOR_LOCUS31692</name>
</gene>
<sequence length="140" mass="16078">MPSFFFPDQCPASNTYGGSPPNITVLVEFTSPDGSTTQVLREGVIQRNPNLRIFGAVPPGNPYPDGVLFFNFETIWTDYRNIHVFWTCADLPGNRNMHYAFIEYKRAPIRKSKLRRIVKKLSKMGIDTSRFWKISSRLCN</sequence>
<protein>
    <submittedName>
        <fullName evidence="1">Uncharacterized protein</fullName>
    </submittedName>
</protein>
<dbReference type="Gene3D" id="2.40.128.20">
    <property type="match status" value="1"/>
</dbReference>
<dbReference type="Proteomes" id="UP001497623">
    <property type="component" value="Unassembled WGS sequence"/>
</dbReference>
<dbReference type="EMBL" id="CAXKWB010041404">
    <property type="protein sequence ID" value="CAL4156277.1"/>
    <property type="molecule type" value="Genomic_DNA"/>
</dbReference>
<name>A0AAV2S2V7_MEGNR</name>
<evidence type="ECO:0000313" key="1">
    <source>
        <dbReference type="EMBL" id="CAL4156277.1"/>
    </source>
</evidence>
<reference evidence="1 2" key="1">
    <citation type="submission" date="2024-05" db="EMBL/GenBank/DDBJ databases">
        <authorList>
            <person name="Wallberg A."/>
        </authorList>
    </citation>
    <scope>NUCLEOTIDE SEQUENCE [LARGE SCALE GENOMIC DNA]</scope>
</reference>
<comment type="caution">
    <text evidence="1">The sequence shown here is derived from an EMBL/GenBank/DDBJ whole genome shotgun (WGS) entry which is preliminary data.</text>
</comment>
<proteinExistence type="predicted"/>
<dbReference type="SUPFAM" id="SSF50814">
    <property type="entry name" value="Lipocalins"/>
    <property type="match status" value="1"/>
</dbReference>